<keyword evidence="5" id="KW-0732">Signal</keyword>
<evidence type="ECO:0000256" key="3">
    <source>
        <dbReference type="ARBA" id="ARBA00022679"/>
    </source>
</evidence>
<evidence type="ECO:0000313" key="7">
    <source>
        <dbReference type="RefSeq" id="XP_017877634.1"/>
    </source>
</evidence>
<feature type="chain" id="PRO_5042314194" description="UDP-glucuronosyltransferase" evidence="5">
    <location>
        <begin position="22"/>
        <end position="524"/>
    </location>
</feature>
<dbReference type="PANTHER" id="PTHR48043:SF145">
    <property type="entry name" value="FI06409P-RELATED"/>
    <property type="match status" value="1"/>
</dbReference>
<evidence type="ECO:0000256" key="4">
    <source>
        <dbReference type="RuleBase" id="RU003718"/>
    </source>
</evidence>
<dbReference type="FunFam" id="3.40.50.2000:FF:000050">
    <property type="entry name" value="UDP-glucuronosyltransferase"/>
    <property type="match status" value="1"/>
</dbReference>
<dbReference type="PANTHER" id="PTHR48043">
    <property type="entry name" value="EG:EG0003.4 PROTEIN-RELATED"/>
    <property type="match status" value="1"/>
</dbReference>
<dbReference type="CDD" id="cd03784">
    <property type="entry name" value="GT1_Gtf-like"/>
    <property type="match status" value="1"/>
</dbReference>
<proteinExistence type="inferred from homology"/>
<accession>A0AAJ7N4U4</accession>
<evidence type="ECO:0000256" key="2">
    <source>
        <dbReference type="ARBA" id="ARBA00022676"/>
    </source>
</evidence>
<dbReference type="SUPFAM" id="SSF53756">
    <property type="entry name" value="UDP-Glycosyltransferase/glycogen phosphorylase"/>
    <property type="match status" value="1"/>
</dbReference>
<dbReference type="GeneID" id="108623565"/>
<dbReference type="Proteomes" id="UP000694925">
    <property type="component" value="Unplaced"/>
</dbReference>
<keyword evidence="5" id="KW-0472">Membrane</keyword>
<dbReference type="InterPro" id="IPR002213">
    <property type="entry name" value="UDP_glucos_trans"/>
</dbReference>
<dbReference type="InterPro" id="IPR035595">
    <property type="entry name" value="UDP_glycos_trans_CS"/>
</dbReference>
<dbReference type="KEGG" id="ccal:108623565"/>
<evidence type="ECO:0000256" key="5">
    <source>
        <dbReference type="RuleBase" id="RU362059"/>
    </source>
</evidence>
<feature type="signal peptide" evidence="5">
    <location>
        <begin position="1"/>
        <end position="21"/>
    </location>
</feature>
<gene>
    <name evidence="7" type="primary">LOC108623565</name>
</gene>
<comment type="catalytic activity">
    <reaction evidence="5">
        <text>glucuronate acceptor + UDP-alpha-D-glucuronate = acceptor beta-D-glucuronoside + UDP + H(+)</text>
        <dbReference type="Rhea" id="RHEA:21032"/>
        <dbReference type="ChEBI" id="CHEBI:15378"/>
        <dbReference type="ChEBI" id="CHEBI:58052"/>
        <dbReference type="ChEBI" id="CHEBI:58223"/>
        <dbReference type="ChEBI" id="CHEBI:132367"/>
        <dbReference type="ChEBI" id="CHEBI:132368"/>
        <dbReference type="EC" id="2.4.1.17"/>
    </reaction>
</comment>
<dbReference type="RefSeq" id="XP_017877634.1">
    <property type="nucleotide sequence ID" value="XM_018022145.1"/>
</dbReference>
<dbReference type="PROSITE" id="PS00375">
    <property type="entry name" value="UDPGT"/>
    <property type="match status" value="1"/>
</dbReference>
<dbReference type="GO" id="GO:0015020">
    <property type="term" value="F:glucuronosyltransferase activity"/>
    <property type="evidence" value="ECO:0007669"/>
    <property type="project" value="UniProtKB-EC"/>
</dbReference>
<keyword evidence="6" id="KW-1185">Reference proteome</keyword>
<dbReference type="EC" id="2.4.1.17" evidence="5"/>
<comment type="subcellular location">
    <subcellularLocation>
        <location evidence="5">Membrane</location>
        <topology evidence="5">Single-pass membrane protein</topology>
    </subcellularLocation>
</comment>
<protein>
    <recommendedName>
        <fullName evidence="5">UDP-glucuronosyltransferase</fullName>
        <ecNumber evidence="5">2.4.1.17</ecNumber>
    </recommendedName>
</protein>
<keyword evidence="5" id="KW-0812">Transmembrane</keyword>
<evidence type="ECO:0000313" key="6">
    <source>
        <dbReference type="Proteomes" id="UP000694925"/>
    </source>
</evidence>
<dbReference type="InterPro" id="IPR050271">
    <property type="entry name" value="UDP-glycosyltransferase"/>
</dbReference>
<keyword evidence="3 4" id="KW-0808">Transferase</keyword>
<organism evidence="6 7">
    <name type="scientific">Ceratina calcarata</name>
    <dbReference type="NCBI Taxonomy" id="156304"/>
    <lineage>
        <taxon>Eukaryota</taxon>
        <taxon>Metazoa</taxon>
        <taxon>Ecdysozoa</taxon>
        <taxon>Arthropoda</taxon>
        <taxon>Hexapoda</taxon>
        <taxon>Insecta</taxon>
        <taxon>Pterygota</taxon>
        <taxon>Neoptera</taxon>
        <taxon>Endopterygota</taxon>
        <taxon>Hymenoptera</taxon>
        <taxon>Apocrita</taxon>
        <taxon>Aculeata</taxon>
        <taxon>Apoidea</taxon>
        <taxon>Anthophila</taxon>
        <taxon>Apidae</taxon>
        <taxon>Ceratina</taxon>
        <taxon>Zadontomerus</taxon>
    </lineage>
</organism>
<keyword evidence="5" id="KW-1133">Transmembrane helix</keyword>
<sequence>MEQLRVVFYLLLAISVQAIDASRILCVFPYSGRSHYQMFEVICRGLAERGHRIDMIGHFPTKNSIANYTDIIDLSEGIKSVMNSFSFESGKHLQNSITYYMATKFGGALCDLMGTEKMQKFIKNPPNDPPYDLVITEYFGSPCYIGFGKLLNVPVVLGISFMHLPYVDNFIANPFSFAFFSNFYTDEPVIETFTDRLWNFFVNYWEMQKFYYYTSDQTEKMKKYLGLSDIPDVRELEKTVSLALVNSHYSYHGIKPITPAVVEVGGLHVIDREEKISPELKNWLDSADHGLVYFTLGSLMAIETLPREALLAFYASFAKIAPVKVLVKCSNTTKLPPGLPSNVMTLPWIQQIAVLRHKNTRVFITHGGLMGTQEALYYGIPMIGIPVFYDQTKNVRIMINKNMAWMLNHENINEETVDAALNALLKDPKYRESAKRNSRMFRDRPMSAKETAMYWIEYVIRNGPDSLRSPAVDLPWWKRKMLDVFAFLIVCFVLAITVSVLLLGILLKAFSKYKRDNEMEKKVK</sequence>
<dbReference type="AlphaFoldDB" id="A0AAJ7N4U4"/>
<dbReference type="Gene3D" id="3.40.50.2000">
    <property type="entry name" value="Glycogen Phosphorylase B"/>
    <property type="match status" value="1"/>
</dbReference>
<name>A0AAJ7N4U4_9HYME</name>
<evidence type="ECO:0000256" key="1">
    <source>
        <dbReference type="ARBA" id="ARBA00009995"/>
    </source>
</evidence>
<keyword evidence="2 4" id="KW-0328">Glycosyltransferase</keyword>
<feature type="transmembrane region" description="Helical" evidence="5">
    <location>
        <begin position="484"/>
        <end position="507"/>
    </location>
</feature>
<comment type="similarity">
    <text evidence="1 4">Belongs to the UDP-glycosyltransferase family.</text>
</comment>
<dbReference type="Pfam" id="PF00201">
    <property type="entry name" value="UDPGT"/>
    <property type="match status" value="1"/>
</dbReference>
<reference evidence="7" key="1">
    <citation type="submission" date="2025-08" db="UniProtKB">
        <authorList>
            <consortium name="RefSeq"/>
        </authorList>
    </citation>
    <scope>IDENTIFICATION</scope>
    <source>
        <tissue evidence="7">Whole body</tissue>
    </source>
</reference>
<dbReference type="GO" id="GO:0016020">
    <property type="term" value="C:membrane"/>
    <property type="evidence" value="ECO:0007669"/>
    <property type="project" value="UniProtKB-SubCell"/>
</dbReference>